<sequence>MGDSLMAWNRRSGQSVAQQLEADLHQPVLDRSALGASVIRRTPLGAAMGLNIPQQFQPGQRDWIVLNGGGNDLFLGCGCNACSERLNLLASEDGNWGAIPNLLSRLRATGAQVIYVGYLRSPGVGSLIENCADEGNELERRLITATRKDPGVHYVSLRDLVPHGDRSYHAFDLIHPSPKASRAIAARVANIIRK</sequence>
<dbReference type="SUPFAM" id="SSF52266">
    <property type="entry name" value="SGNH hydrolase"/>
    <property type="match status" value="1"/>
</dbReference>
<dbReference type="AlphaFoldDB" id="A0A8J7ISG0"/>
<evidence type="ECO:0000313" key="3">
    <source>
        <dbReference type="Proteomes" id="UP000640583"/>
    </source>
</evidence>
<dbReference type="GO" id="GO:0016788">
    <property type="term" value="F:hydrolase activity, acting on ester bonds"/>
    <property type="evidence" value="ECO:0007669"/>
    <property type="project" value="UniProtKB-ARBA"/>
</dbReference>
<comment type="caution">
    <text evidence="2">The sequence shown here is derived from an EMBL/GenBank/DDBJ whole genome shotgun (WGS) entry which is preliminary data.</text>
</comment>
<accession>A0A8J7ISG0</accession>
<dbReference type="Proteomes" id="UP000640583">
    <property type="component" value="Unassembled WGS sequence"/>
</dbReference>
<dbReference type="InterPro" id="IPR013830">
    <property type="entry name" value="SGNH_hydro"/>
</dbReference>
<dbReference type="Gene3D" id="3.40.50.1110">
    <property type="entry name" value="SGNH hydrolase"/>
    <property type="match status" value="1"/>
</dbReference>
<organism evidence="2 3">
    <name type="scientific">Halocynthiibacter styelae</name>
    <dbReference type="NCBI Taxonomy" id="2761955"/>
    <lineage>
        <taxon>Bacteria</taxon>
        <taxon>Pseudomonadati</taxon>
        <taxon>Pseudomonadota</taxon>
        <taxon>Alphaproteobacteria</taxon>
        <taxon>Rhodobacterales</taxon>
        <taxon>Paracoccaceae</taxon>
        <taxon>Halocynthiibacter</taxon>
    </lineage>
</organism>
<dbReference type="Pfam" id="PF13472">
    <property type="entry name" value="Lipase_GDSL_2"/>
    <property type="match status" value="1"/>
</dbReference>
<proteinExistence type="predicted"/>
<feature type="domain" description="SGNH hydrolase-type esterase" evidence="1">
    <location>
        <begin position="1"/>
        <end position="182"/>
    </location>
</feature>
<protein>
    <submittedName>
        <fullName evidence="2">SGNH/GDSL hydrolase family protein</fullName>
    </submittedName>
</protein>
<evidence type="ECO:0000313" key="2">
    <source>
        <dbReference type="EMBL" id="MBI1494706.1"/>
    </source>
</evidence>
<dbReference type="InterPro" id="IPR036514">
    <property type="entry name" value="SGNH_hydro_sf"/>
</dbReference>
<keyword evidence="3" id="KW-1185">Reference proteome</keyword>
<keyword evidence="2" id="KW-0378">Hydrolase</keyword>
<evidence type="ECO:0000259" key="1">
    <source>
        <dbReference type="Pfam" id="PF13472"/>
    </source>
</evidence>
<gene>
    <name evidence="2" type="ORF">H1D41_13755</name>
</gene>
<name>A0A8J7ISG0_9RHOB</name>
<dbReference type="CDD" id="cd00229">
    <property type="entry name" value="SGNH_hydrolase"/>
    <property type="match status" value="1"/>
</dbReference>
<reference evidence="2" key="1">
    <citation type="submission" date="2020-10" db="EMBL/GenBank/DDBJ databases">
        <title>Paenihalocynthiibacter styelae gen. nov., sp. nov., isolated from stalked sea squirt Styela clava.</title>
        <authorList>
            <person name="Kim Y.-O."/>
            <person name="Yoon J.-H."/>
        </authorList>
    </citation>
    <scope>NUCLEOTIDE SEQUENCE</scope>
    <source>
        <strain evidence="2">MYP1-1</strain>
    </source>
</reference>
<dbReference type="EMBL" id="JADCKQ010000010">
    <property type="protein sequence ID" value="MBI1494706.1"/>
    <property type="molecule type" value="Genomic_DNA"/>
</dbReference>